<evidence type="ECO:0000256" key="2">
    <source>
        <dbReference type="ARBA" id="ARBA00023004"/>
    </source>
</evidence>
<dbReference type="GO" id="GO:0008270">
    <property type="term" value="F:zinc ion binding"/>
    <property type="evidence" value="ECO:0007669"/>
    <property type="project" value="InterPro"/>
</dbReference>
<reference evidence="3 4" key="1">
    <citation type="submission" date="2020-12" db="EMBL/GenBank/DDBJ databases">
        <title>Complete genome sequence of Mycobacterium heckeshornense JCM 15655T, closely related to a pathogenic non-tuberculous mycobacterial species Mycobacterium xenopi.</title>
        <authorList>
            <person name="Yoshida M."/>
            <person name="Fukano H."/>
            <person name="Asakura T."/>
            <person name="Suzuki M."/>
            <person name="Hoshino Y."/>
        </authorList>
    </citation>
    <scope>NUCLEOTIDE SEQUENCE [LARGE SCALE GENOMIC DNA]</scope>
    <source>
        <strain evidence="3 4">JCM 15655</strain>
    </source>
</reference>
<accession>A0A2G8BJ48</accession>
<protein>
    <submittedName>
        <fullName evidence="3">Uncharacterized protein</fullName>
    </submittedName>
</protein>
<evidence type="ECO:0000256" key="1">
    <source>
        <dbReference type="ARBA" id="ARBA00022723"/>
    </source>
</evidence>
<dbReference type="AlphaFoldDB" id="A0A2G8BJ48"/>
<dbReference type="InterPro" id="IPR004919">
    <property type="entry name" value="GmrSD_N"/>
</dbReference>
<dbReference type="PROSITE" id="PS50903">
    <property type="entry name" value="RUBREDOXIN_LIKE"/>
    <property type="match status" value="1"/>
</dbReference>
<dbReference type="GO" id="GO:0020037">
    <property type="term" value="F:heme binding"/>
    <property type="evidence" value="ECO:0007669"/>
    <property type="project" value="InterPro"/>
</dbReference>
<dbReference type="EMBL" id="AP024237">
    <property type="protein sequence ID" value="BCO37713.1"/>
    <property type="molecule type" value="Genomic_DNA"/>
</dbReference>
<dbReference type="GO" id="GO:0009055">
    <property type="term" value="F:electron transfer activity"/>
    <property type="evidence" value="ECO:0007669"/>
    <property type="project" value="InterPro"/>
</dbReference>
<dbReference type="Proteomes" id="UP000595446">
    <property type="component" value="Chromosome"/>
</dbReference>
<dbReference type="SUPFAM" id="SSF57802">
    <property type="entry name" value="Rubredoxin-like"/>
    <property type="match status" value="1"/>
</dbReference>
<dbReference type="Gene3D" id="2.20.28.10">
    <property type="match status" value="1"/>
</dbReference>
<dbReference type="InterPro" id="IPR009056">
    <property type="entry name" value="Cyt_c-like_dom"/>
</dbReference>
<keyword evidence="1" id="KW-0479">Metal-binding</keyword>
<sequence>MKGVLQEIQAGIGFTAVPVITNAYRCDSCGWDYLPEEHSGVELDDQPEGWTCLNCGANRDHFQILVPPTNDVAEAAEDDAESAQMIDIRKQRVVYTKSTQPNVATLLDNYKDGTLDPQPDFQRYEVWTPQKKSRLIESILLDLPIPIIYLGQEQDETKIVIDGQQRLMAIFDFLDNKYSLKGLGPLKATLENLRFKEMPQTLQHRVRQFQLSTVEILKESDPLVKFDLFERLNMGATSLNDQELRNCIYRGRFNEFLKELAALPEFRRNFLKLDGPHKRMTDVELVLRFVAFWDQTYLKHLDKRTGEFLNRQMERGSYWSDNQYAKARKAFKKAVACTWTVFGDKGFKRFGAGADKEHPNGKWERTNNRALMDVQLYGFAQAKYTQGVITSRADTIRERAIELMLESEFSDLIRHTISEQARVERRFKLWLEMLDKVLKDTAQGPRLFNRQLKEEMYKRNKTCARCHQKIQDIDDAHLDHTIAYAKGGKTIPPNATLQHRICNLLKGAGA</sequence>
<dbReference type="InterPro" id="IPR003615">
    <property type="entry name" value="HNH_nuc"/>
</dbReference>
<dbReference type="Pfam" id="PF03235">
    <property type="entry name" value="GmrSD_N"/>
    <property type="match status" value="1"/>
</dbReference>
<dbReference type="CDD" id="cd00085">
    <property type="entry name" value="HNHc"/>
    <property type="match status" value="1"/>
</dbReference>
<name>A0A2G8BJ48_9MYCO</name>
<dbReference type="InterPro" id="IPR024934">
    <property type="entry name" value="Rubredoxin-like_dom"/>
</dbReference>
<proteinExistence type="predicted"/>
<gene>
    <name evidence="3" type="ORF">MHEC_41460</name>
</gene>
<dbReference type="PANTHER" id="PTHR39639:SF1">
    <property type="entry name" value="DUF262 DOMAIN-CONTAINING PROTEIN"/>
    <property type="match status" value="1"/>
</dbReference>
<evidence type="ECO:0000313" key="4">
    <source>
        <dbReference type="Proteomes" id="UP000595446"/>
    </source>
</evidence>
<organism evidence="3 4">
    <name type="scientific">Mycobacterium heckeshornense</name>
    <dbReference type="NCBI Taxonomy" id="110505"/>
    <lineage>
        <taxon>Bacteria</taxon>
        <taxon>Bacillati</taxon>
        <taxon>Actinomycetota</taxon>
        <taxon>Actinomycetes</taxon>
        <taxon>Mycobacteriales</taxon>
        <taxon>Mycobacteriaceae</taxon>
        <taxon>Mycobacterium</taxon>
    </lineage>
</organism>
<dbReference type="GO" id="GO:0004519">
    <property type="term" value="F:endonuclease activity"/>
    <property type="evidence" value="ECO:0007669"/>
    <property type="project" value="InterPro"/>
</dbReference>
<dbReference type="PANTHER" id="PTHR39639">
    <property type="entry name" value="CHROMOSOME 16, WHOLE GENOME SHOTGUN SEQUENCE"/>
    <property type="match status" value="1"/>
</dbReference>
<dbReference type="PROSITE" id="PS51007">
    <property type="entry name" value="CYTC"/>
    <property type="match status" value="1"/>
</dbReference>
<dbReference type="GO" id="GO:0005506">
    <property type="term" value="F:iron ion binding"/>
    <property type="evidence" value="ECO:0007669"/>
    <property type="project" value="InterPro"/>
</dbReference>
<evidence type="ECO:0000313" key="3">
    <source>
        <dbReference type="EMBL" id="BCO37713.1"/>
    </source>
</evidence>
<dbReference type="Gene3D" id="1.10.30.50">
    <property type="match status" value="1"/>
</dbReference>
<keyword evidence="4" id="KW-1185">Reference proteome</keyword>
<dbReference type="GO" id="GO:0003676">
    <property type="term" value="F:nucleic acid binding"/>
    <property type="evidence" value="ECO:0007669"/>
    <property type="project" value="InterPro"/>
</dbReference>
<dbReference type="Pfam" id="PF01844">
    <property type="entry name" value="HNH"/>
    <property type="match status" value="1"/>
</dbReference>
<dbReference type="InterPro" id="IPR002711">
    <property type="entry name" value="HNH"/>
</dbReference>
<keyword evidence="2" id="KW-0408">Iron</keyword>